<dbReference type="CDD" id="cd13136">
    <property type="entry name" value="MATE_DinF_like"/>
    <property type="match status" value="1"/>
</dbReference>
<dbReference type="PANTHER" id="PTHR42893">
    <property type="entry name" value="PROTEIN DETOXIFICATION 44, CHLOROPLASTIC-RELATED"/>
    <property type="match status" value="1"/>
</dbReference>
<feature type="transmembrane region" description="Helical" evidence="7">
    <location>
        <begin position="145"/>
        <end position="167"/>
    </location>
</feature>
<dbReference type="InterPro" id="IPR044644">
    <property type="entry name" value="DinF-like"/>
</dbReference>
<keyword evidence="4 7" id="KW-1133">Transmembrane helix</keyword>
<feature type="transmembrane region" description="Helical" evidence="7">
    <location>
        <begin position="335"/>
        <end position="357"/>
    </location>
</feature>
<keyword evidence="3 7" id="KW-0812">Transmembrane</keyword>
<protein>
    <submittedName>
        <fullName evidence="8">DNA-damage-inducible protein F</fullName>
    </submittedName>
</protein>
<evidence type="ECO:0000256" key="3">
    <source>
        <dbReference type="ARBA" id="ARBA00022692"/>
    </source>
</evidence>
<feature type="region of interest" description="Disordered" evidence="6">
    <location>
        <begin position="422"/>
        <end position="443"/>
    </location>
</feature>
<feature type="transmembrane region" description="Helical" evidence="7">
    <location>
        <begin position="69"/>
        <end position="91"/>
    </location>
</feature>
<comment type="similarity">
    <text evidence="2">Belongs to the multi antimicrobial extrusion (MATE) (TC 2.A.66.1) family.</text>
</comment>
<feature type="transmembrane region" description="Helical" evidence="7">
    <location>
        <begin position="25"/>
        <end position="48"/>
    </location>
</feature>
<dbReference type="EMBL" id="AAOF01000002">
    <property type="protein sequence ID" value="EAR22616.1"/>
    <property type="molecule type" value="Genomic_DNA"/>
</dbReference>
<feature type="transmembrane region" description="Helical" evidence="7">
    <location>
        <begin position="214"/>
        <end position="235"/>
    </location>
</feature>
<evidence type="ECO:0000256" key="6">
    <source>
        <dbReference type="SAM" id="MobiDB-lite"/>
    </source>
</evidence>
<evidence type="ECO:0000256" key="7">
    <source>
        <dbReference type="SAM" id="Phobius"/>
    </source>
</evidence>
<dbReference type="STRING" id="314278.NB231_09198"/>
<evidence type="ECO:0000256" key="5">
    <source>
        <dbReference type="ARBA" id="ARBA00023136"/>
    </source>
</evidence>
<dbReference type="GO" id="GO:0005886">
    <property type="term" value="C:plasma membrane"/>
    <property type="evidence" value="ECO:0007669"/>
    <property type="project" value="TreeGrafter"/>
</dbReference>
<evidence type="ECO:0000256" key="4">
    <source>
        <dbReference type="ARBA" id="ARBA00022989"/>
    </source>
</evidence>
<gene>
    <name evidence="8" type="ORF">NB231_09198</name>
</gene>
<organism evidence="8 9">
    <name type="scientific">Nitrococcus mobilis Nb-231</name>
    <dbReference type="NCBI Taxonomy" id="314278"/>
    <lineage>
        <taxon>Bacteria</taxon>
        <taxon>Pseudomonadati</taxon>
        <taxon>Pseudomonadota</taxon>
        <taxon>Gammaproteobacteria</taxon>
        <taxon>Chromatiales</taxon>
        <taxon>Ectothiorhodospiraceae</taxon>
        <taxon>Nitrococcus</taxon>
    </lineage>
</organism>
<evidence type="ECO:0000313" key="9">
    <source>
        <dbReference type="Proteomes" id="UP000003374"/>
    </source>
</evidence>
<keyword evidence="5 7" id="KW-0472">Membrane</keyword>
<dbReference type="GO" id="GO:0015297">
    <property type="term" value="F:antiporter activity"/>
    <property type="evidence" value="ECO:0007669"/>
    <property type="project" value="InterPro"/>
</dbReference>
<evidence type="ECO:0000256" key="1">
    <source>
        <dbReference type="ARBA" id="ARBA00004141"/>
    </source>
</evidence>
<comment type="caution">
    <text evidence="8">The sequence shown here is derived from an EMBL/GenBank/DDBJ whole genome shotgun (WGS) entry which is preliminary data.</text>
</comment>
<dbReference type="HOGENOM" id="CLU_012893_16_0_6"/>
<feature type="transmembrane region" description="Helical" evidence="7">
    <location>
        <begin position="119"/>
        <end position="138"/>
    </location>
</feature>
<feature type="transmembrane region" description="Helical" evidence="7">
    <location>
        <begin position="292"/>
        <end position="315"/>
    </location>
</feature>
<feature type="transmembrane region" description="Helical" evidence="7">
    <location>
        <begin position="173"/>
        <end position="193"/>
    </location>
</feature>
<accession>A4BN17</accession>
<evidence type="ECO:0000256" key="2">
    <source>
        <dbReference type="ARBA" id="ARBA00010199"/>
    </source>
</evidence>
<name>A4BN17_9GAMM</name>
<dbReference type="AlphaFoldDB" id="A4BN17"/>
<feature type="transmembrane region" description="Helical" evidence="7">
    <location>
        <begin position="395"/>
        <end position="413"/>
    </location>
</feature>
<comment type="subcellular location">
    <subcellularLocation>
        <location evidence="1">Membrane</location>
        <topology evidence="1">Multi-pass membrane protein</topology>
    </subcellularLocation>
</comment>
<dbReference type="InterPro" id="IPR002528">
    <property type="entry name" value="MATE_fam"/>
</dbReference>
<feature type="transmembrane region" description="Helical" evidence="7">
    <location>
        <begin position="241"/>
        <end position="259"/>
    </location>
</feature>
<proteinExistence type="inferred from homology"/>
<dbReference type="Proteomes" id="UP000003374">
    <property type="component" value="Unassembled WGS sequence"/>
</dbReference>
<feature type="compositionally biased region" description="Low complexity" evidence="6">
    <location>
        <begin position="422"/>
        <end position="431"/>
    </location>
</feature>
<dbReference type="PANTHER" id="PTHR42893:SF46">
    <property type="entry name" value="PROTEIN DETOXIFICATION 44, CHLOROPLASTIC"/>
    <property type="match status" value="1"/>
</dbReference>
<dbReference type="GO" id="GO:0042910">
    <property type="term" value="F:xenobiotic transmembrane transporter activity"/>
    <property type="evidence" value="ECO:0007669"/>
    <property type="project" value="InterPro"/>
</dbReference>
<feature type="transmembrane region" description="Helical" evidence="7">
    <location>
        <begin position="369"/>
        <end position="389"/>
    </location>
</feature>
<dbReference type="NCBIfam" id="TIGR00797">
    <property type="entry name" value="matE"/>
    <property type="match status" value="1"/>
</dbReference>
<dbReference type="eggNOG" id="COG0534">
    <property type="taxonomic scope" value="Bacteria"/>
</dbReference>
<dbReference type="Pfam" id="PF01554">
    <property type="entry name" value="MatE"/>
    <property type="match status" value="2"/>
</dbReference>
<sequence>MIVSNLSVPMVGMVDTAVAGHLPDVAYLAAVAAGTTIFNFLFLGLNFLRMGTTGLTAQAHGRGNFSAARSVLAQALLLALGLATVLLILQWPLRELAVVLMAPGEQAAGYVRNYFTVRIWSAPMVLANYALIGWFLGMQTAKAPLAMMLTINLVNTGLDVAFVYGLGMRVEGIALASACGETAGLVAGSWLAYRVLRAYPAAWEARRLRDLRSWLELITVNGNILIRTLCLMVSFALFTALGARLGAVVLAANALLLNLQNMLSYGLDGFAHAAEAIAGRAWGQRALVSFRAAVNTVLIWSLGIAGGFTLLYWLAGRGLINLLTDLPDVRAAAYAFLPWMVLSPLVSVWSFVYDGVFIGATWAREMRNAMLIATFGVFVPLSIWLINLWGNHGLWLAFLAFLGARGVAMAGWYRWRVQRPASASPAGSSTARENFKAGNKAGG</sequence>
<keyword evidence="9" id="KW-1185">Reference proteome</keyword>
<reference evidence="8 9" key="1">
    <citation type="submission" date="2006-02" db="EMBL/GenBank/DDBJ databases">
        <authorList>
            <person name="Waterbury J."/>
            <person name="Ferriera S."/>
            <person name="Johnson J."/>
            <person name="Kravitz S."/>
            <person name="Halpern A."/>
            <person name="Remington K."/>
            <person name="Beeson K."/>
            <person name="Tran B."/>
            <person name="Rogers Y.-H."/>
            <person name="Friedman R."/>
            <person name="Venter J.C."/>
        </authorList>
    </citation>
    <scope>NUCLEOTIDE SEQUENCE [LARGE SCALE GENOMIC DNA]</scope>
    <source>
        <strain evidence="8 9">Nb-231</strain>
    </source>
</reference>
<evidence type="ECO:0000313" key="8">
    <source>
        <dbReference type="EMBL" id="EAR22616.1"/>
    </source>
</evidence>